<organism evidence="6 7">
    <name type="scientific">Pseudomassariella vexata</name>
    <dbReference type="NCBI Taxonomy" id="1141098"/>
    <lineage>
        <taxon>Eukaryota</taxon>
        <taxon>Fungi</taxon>
        <taxon>Dikarya</taxon>
        <taxon>Ascomycota</taxon>
        <taxon>Pezizomycotina</taxon>
        <taxon>Sordariomycetes</taxon>
        <taxon>Xylariomycetidae</taxon>
        <taxon>Amphisphaeriales</taxon>
        <taxon>Pseudomassariaceae</taxon>
        <taxon>Pseudomassariella</taxon>
    </lineage>
</organism>
<dbReference type="Gene3D" id="3.40.1050.10">
    <property type="entry name" value="Carbonic anhydrase"/>
    <property type="match status" value="1"/>
</dbReference>
<feature type="binding site" evidence="4">
    <location>
        <position position="51"/>
    </location>
    <ligand>
        <name>Zn(2+)</name>
        <dbReference type="ChEBI" id="CHEBI:29105"/>
    </ligand>
</feature>
<name>A0A1Y2E9N5_9PEZI</name>
<protein>
    <recommendedName>
        <fullName evidence="5">Carbonic anhydrase</fullName>
        <ecNumber evidence="5">4.2.1.1</ecNumber>
    </recommendedName>
    <alternativeName>
        <fullName evidence="5">Carbonate dehydratase</fullName>
    </alternativeName>
</protein>
<dbReference type="EC" id="4.2.1.1" evidence="5"/>
<keyword evidence="7" id="KW-1185">Reference proteome</keyword>
<feature type="binding site" evidence="4">
    <location>
        <position position="53"/>
    </location>
    <ligand>
        <name>Zn(2+)</name>
        <dbReference type="ChEBI" id="CHEBI:29105"/>
    </ligand>
</feature>
<dbReference type="STRING" id="1141098.A0A1Y2E9N5"/>
<dbReference type="Proteomes" id="UP000193689">
    <property type="component" value="Unassembled WGS sequence"/>
</dbReference>
<dbReference type="RefSeq" id="XP_040718577.1">
    <property type="nucleotide sequence ID" value="XM_040863408.1"/>
</dbReference>
<dbReference type="GO" id="GO:0004089">
    <property type="term" value="F:carbonate dehydratase activity"/>
    <property type="evidence" value="ECO:0007669"/>
    <property type="project" value="UniProtKB-UniRule"/>
</dbReference>
<dbReference type="PANTHER" id="PTHR43175:SF3">
    <property type="entry name" value="CARBON DISULFIDE HYDROLASE"/>
    <property type="match status" value="1"/>
</dbReference>
<reference evidence="6 7" key="1">
    <citation type="submission" date="2016-07" db="EMBL/GenBank/DDBJ databases">
        <title>Pervasive Adenine N6-methylation of Active Genes in Fungi.</title>
        <authorList>
            <consortium name="DOE Joint Genome Institute"/>
            <person name="Mondo S.J."/>
            <person name="Dannebaum R.O."/>
            <person name="Kuo R.C."/>
            <person name="Labutti K."/>
            <person name="Haridas S."/>
            <person name="Kuo A."/>
            <person name="Salamov A."/>
            <person name="Ahrendt S.R."/>
            <person name="Lipzen A."/>
            <person name="Sullivan W."/>
            <person name="Andreopoulos W.B."/>
            <person name="Clum A."/>
            <person name="Lindquist E."/>
            <person name="Daum C."/>
            <person name="Ramamoorthy G.K."/>
            <person name="Gryganskyi A."/>
            <person name="Culley D."/>
            <person name="Magnuson J.K."/>
            <person name="James T.Y."/>
            <person name="O'Malley M.A."/>
            <person name="Stajich J.E."/>
            <person name="Spatafora J.W."/>
            <person name="Visel A."/>
            <person name="Grigoriev I.V."/>
        </authorList>
    </citation>
    <scope>NUCLEOTIDE SEQUENCE [LARGE SCALE GENOMIC DNA]</scope>
    <source>
        <strain evidence="6 7">CBS 129021</strain>
    </source>
</reference>
<dbReference type="InterPro" id="IPR036874">
    <property type="entry name" value="Carbonic_anhydrase_sf"/>
</dbReference>
<proteinExistence type="inferred from homology"/>
<evidence type="ECO:0000256" key="2">
    <source>
        <dbReference type="ARBA" id="ARBA00022723"/>
    </source>
</evidence>
<dbReference type="SUPFAM" id="SSF53056">
    <property type="entry name" value="beta-carbonic anhydrase, cab"/>
    <property type="match status" value="1"/>
</dbReference>
<dbReference type="PANTHER" id="PTHR43175">
    <property type="entry name" value="CARBONIC ANHYDRASE"/>
    <property type="match status" value="1"/>
</dbReference>
<keyword evidence="2 4" id="KW-0479">Metal-binding</keyword>
<evidence type="ECO:0000256" key="1">
    <source>
        <dbReference type="ARBA" id="ARBA00006217"/>
    </source>
</evidence>
<dbReference type="InterPro" id="IPR001765">
    <property type="entry name" value="Carbonic_anhydrase"/>
</dbReference>
<feature type="binding site" evidence="4">
    <location>
        <position position="104"/>
    </location>
    <ligand>
        <name>Zn(2+)</name>
        <dbReference type="ChEBI" id="CHEBI:29105"/>
    </ligand>
</feature>
<sequence length="184" mass="20505">MSIGNHRLPPSVEEMLRRSSEIAKTTHKPFPLFSELAAVDAPKPKIFIFSCIDPRADPASFFGIGPADALIVKNIGGHVNANFENLIFIDQFLGTLTDVLVIQHTDCGALHITNEAIRQNLKDNDLGRKEDIDELDFGTFTSVEDQVRRNVKFIKDSPFIRDELKARTQGLAYDIKTGVVTRVV</sequence>
<comment type="caution">
    <text evidence="6">The sequence shown here is derived from an EMBL/GenBank/DDBJ whole genome shotgun (WGS) entry which is preliminary data.</text>
</comment>
<keyword evidence="3 4" id="KW-0862">Zinc</keyword>
<dbReference type="SMART" id="SM00947">
    <property type="entry name" value="Pro_CA"/>
    <property type="match status" value="1"/>
</dbReference>
<accession>A0A1Y2E9N5</accession>
<gene>
    <name evidence="6" type="ORF">BCR38DRAFT_481771</name>
</gene>
<comment type="similarity">
    <text evidence="1 5">Belongs to the beta-class carbonic anhydrase family.</text>
</comment>
<evidence type="ECO:0000313" key="7">
    <source>
        <dbReference type="Proteomes" id="UP000193689"/>
    </source>
</evidence>
<evidence type="ECO:0000313" key="6">
    <source>
        <dbReference type="EMBL" id="ORY68290.1"/>
    </source>
</evidence>
<evidence type="ECO:0000256" key="5">
    <source>
        <dbReference type="RuleBase" id="RU003956"/>
    </source>
</evidence>
<comment type="cofactor">
    <cofactor evidence="4">
        <name>Zn(2+)</name>
        <dbReference type="ChEBI" id="CHEBI:29105"/>
    </cofactor>
    <text evidence="4">Binds 1 zinc ion per subunit.</text>
</comment>
<evidence type="ECO:0000256" key="4">
    <source>
        <dbReference type="PIRSR" id="PIRSR601765-1"/>
    </source>
</evidence>
<keyword evidence="5" id="KW-0456">Lyase</keyword>
<dbReference type="OrthoDB" id="10248475at2759"/>
<comment type="catalytic activity">
    <reaction evidence="5">
        <text>hydrogencarbonate + H(+) = CO2 + H2O</text>
        <dbReference type="Rhea" id="RHEA:10748"/>
        <dbReference type="ChEBI" id="CHEBI:15377"/>
        <dbReference type="ChEBI" id="CHEBI:15378"/>
        <dbReference type="ChEBI" id="CHEBI:16526"/>
        <dbReference type="ChEBI" id="CHEBI:17544"/>
        <dbReference type="EC" id="4.2.1.1"/>
    </reaction>
</comment>
<dbReference type="Pfam" id="PF00484">
    <property type="entry name" value="Pro_CA"/>
    <property type="match status" value="1"/>
</dbReference>
<feature type="binding site" evidence="4">
    <location>
        <position position="107"/>
    </location>
    <ligand>
        <name>Zn(2+)</name>
        <dbReference type="ChEBI" id="CHEBI:29105"/>
    </ligand>
</feature>
<dbReference type="InParanoid" id="A0A1Y2E9N5"/>
<dbReference type="GeneID" id="63779620"/>
<dbReference type="GO" id="GO:0008270">
    <property type="term" value="F:zinc ion binding"/>
    <property type="evidence" value="ECO:0007669"/>
    <property type="project" value="UniProtKB-UniRule"/>
</dbReference>
<dbReference type="EMBL" id="MCFJ01000003">
    <property type="protein sequence ID" value="ORY68290.1"/>
    <property type="molecule type" value="Genomic_DNA"/>
</dbReference>
<evidence type="ECO:0000256" key="3">
    <source>
        <dbReference type="ARBA" id="ARBA00022833"/>
    </source>
</evidence>
<dbReference type="AlphaFoldDB" id="A0A1Y2E9N5"/>
<comment type="function">
    <text evidence="5">Reversible hydration of carbon dioxide.</text>
</comment>